<dbReference type="EMBL" id="ASPP01018612">
    <property type="protein sequence ID" value="ETO16043.1"/>
    <property type="molecule type" value="Genomic_DNA"/>
</dbReference>
<feature type="chain" id="PRO_5004975091" evidence="1">
    <location>
        <begin position="18"/>
        <end position="163"/>
    </location>
</feature>
<evidence type="ECO:0000313" key="2">
    <source>
        <dbReference type="EMBL" id="ETO16043.1"/>
    </source>
</evidence>
<name>X6MPW2_RETFI</name>
<comment type="caution">
    <text evidence="2">The sequence shown here is derived from an EMBL/GenBank/DDBJ whole genome shotgun (WGS) entry which is preliminary data.</text>
</comment>
<reference evidence="2 3" key="1">
    <citation type="journal article" date="2013" name="Curr. Biol.">
        <title>The Genome of the Foraminiferan Reticulomyxa filosa.</title>
        <authorList>
            <person name="Glockner G."/>
            <person name="Hulsmann N."/>
            <person name="Schleicher M."/>
            <person name="Noegel A.A."/>
            <person name="Eichinger L."/>
            <person name="Gallinger C."/>
            <person name="Pawlowski J."/>
            <person name="Sierra R."/>
            <person name="Euteneuer U."/>
            <person name="Pillet L."/>
            <person name="Moustafa A."/>
            <person name="Platzer M."/>
            <person name="Groth M."/>
            <person name="Szafranski K."/>
            <person name="Schliwa M."/>
        </authorList>
    </citation>
    <scope>NUCLEOTIDE SEQUENCE [LARGE SCALE GENOMIC DNA]</scope>
</reference>
<sequence length="163" mass="18400">IFAISFLFLIFVSLKESHRIYWLFCFVLVSLGRVRKASENARYIGKTVVIRSYHGYFLTAHKPSGKEDKLDHSDKRSAASIFVVKDIDENKIALEIKEFGTYVHIPAPDSGKYVVHGPLDKTAELTFVKAHKEGYISIKCIANSSYLVLAEKKLFGRSILSSV</sequence>
<keyword evidence="3" id="KW-1185">Reference proteome</keyword>
<accession>X6MPW2</accession>
<dbReference type="Proteomes" id="UP000023152">
    <property type="component" value="Unassembled WGS sequence"/>
</dbReference>
<gene>
    <name evidence="2" type="ORF">RFI_21317</name>
</gene>
<keyword evidence="1" id="KW-0732">Signal</keyword>
<evidence type="ECO:0000313" key="3">
    <source>
        <dbReference type="Proteomes" id="UP000023152"/>
    </source>
</evidence>
<feature type="non-terminal residue" evidence="2">
    <location>
        <position position="1"/>
    </location>
</feature>
<evidence type="ECO:0000256" key="1">
    <source>
        <dbReference type="SAM" id="SignalP"/>
    </source>
</evidence>
<organism evidence="2 3">
    <name type="scientific">Reticulomyxa filosa</name>
    <dbReference type="NCBI Taxonomy" id="46433"/>
    <lineage>
        <taxon>Eukaryota</taxon>
        <taxon>Sar</taxon>
        <taxon>Rhizaria</taxon>
        <taxon>Retaria</taxon>
        <taxon>Foraminifera</taxon>
        <taxon>Monothalamids</taxon>
        <taxon>Reticulomyxidae</taxon>
        <taxon>Reticulomyxa</taxon>
    </lineage>
</organism>
<protein>
    <submittedName>
        <fullName evidence="2">Uncharacterized protein</fullName>
    </submittedName>
</protein>
<dbReference type="AlphaFoldDB" id="X6MPW2"/>
<feature type="signal peptide" evidence="1">
    <location>
        <begin position="1"/>
        <end position="17"/>
    </location>
</feature>
<proteinExistence type="predicted"/>